<gene>
    <name evidence="1" type="ORF">OTU49_014229</name>
</gene>
<keyword evidence="2" id="KW-1185">Reference proteome</keyword>
<proteinExistence type="predicted"/>
<evidence type="ECO:0008006" key="3">
    <source>
        <dbReference type="Google" id="ProtNLM"/>
    </source>
</evidence>
<sequence length="284" mass="33174">MTDEWICRFQVMQPSPEMIPPENNNSSCYITSTCVVKKIDDYMKKFIDKYNRECCLVWPQSNPVLLLSGAKYVYHFNPSIIVGVVVLKTLSKSKSLSLNGHLRLYKKRPLQPPDFELFHKIYFEDAYSINVTDEDESENQFVRDLFNSWVDDEFYNSLHWIISPSVDHHYNTQVLNQFTTLLHTMQESLENSNQSRCETLEAVYPVPSTSSPKKRKRGGEVTATKNKIWRYSVIRANQKINLKAFSWEENIPLDEYNRPKINQYRFSQYVIGKGGTVIKEISNS</sequence>
<comment type="caution">
    <text evidence="1">The sequence shown here is derived from an EMBL/GenBank/DDBJ whole genome shotgun (WGS) entry which is preliminary data.</text>
</comment>
<accession>A0AAW0VS28</accession>
<name>A0AAW0VS28_CHEQU</name>
<evidence type="ECO:0000313" key="2">
    <source>
        <dbReference type="Proteomes" id="UP001445076"/>
    </source>
</evidence>
<dbReference type="Proteomes" id="UP001445076">
    <property type="component" value="Unassembled WGS sequence"/>
</dbReference>
<reference evidence="1 2" key="1">
    <citation type="journal article" date="2024" name="BMC Genomics">
        <title>Genome assembly of redclaw crayfish (Cherax quadricarinatus) provides insights into its immune adaptation and hypoxia tolerance.</title>
        <authorList>
            <person name="Liu Z."/>
            <person name="Zheng J."/>
            <person name="Li H."/>
            <person name="Fang K."/>
            <person name="Wang S."/>
            <person name="He J."/>
            <person name="Zhou D."/>
            <person name="Weng S."/>
            <person name="Chi M."/>
            <person name="Gu Z."/>
            <person name="He J."/>
            <person name="Li F."/>
            <person name="Wang M."/>
        </authorList>
    </citation>
    <scope>NUCLEOTIDE SEQUENCE [LARGE SCALE GENOMIC DNA]</scope>
    <source>
        <strain evidence="1">ZL_2023a</strain>
    </source>
</reference>
<dbReference type="EMBL" id="JARKIK010002979">
    <property type="protein sequence ID" value="KAK8719114.1"/>
    <property type="molecule type" value="Genomic_DNA"/>
</dbReference>
<dbReference type="AlphaFoldDB" id="A0AAW0VS28"/>
<organism evidence="1 2">
    <name type="scientific">Cherax quadricarinatus</name>
    <name type="common">Australian red claw crayfish</name>
    <dbReference type="NCBI Taxonomy" id="27406"/>
    <lineage>
        <taxon>Eukaryota</taxon>
        <taxon>Metazoa</taxon>
        <taxon>Ecdysozoa</taxon>
        <taxon>Arthropoda</taxon>
        <taxon>Crustacea</taxon>
        <taxon>Multicrustacea</taxon>
        <taxon>Malacostraca</taxon>
        <taxon>Eumalacostraca</taxon>
        <taxon>Eucarida</taxon>
        <taxon>Decapoda</taxon>
        <taxon>Pleocyemata</taxon>
        <taxon>Astacidea</taxon>
        <taxon>Parastacoidea</taxon>
        <taxon>Parastacidae</taxon>
        <taxon>Cherax</taxon>
    </lineage>
</organism>
<protein>
    <recommendedName>
        <fullName evidence="3">K Homology domain-containing protein</fullName>
    </recommendedName>
</protein>
<evidence type="ECO:0000313" key="1">
    <source>
        <dbReference type="EMBL" id="KAK8719114.1"/>
    </source>
</evidence>